<reference evidence="1" key="1">
    <citation type="submission" date="2019-10" db="EMBL/GenBank/DDBJ databases">
        <authorList>
            <consortium name="Genoscope - CEA"/>
            <person name="William W."/>
        </authorList>
    </citation>
    <scope>NUCLEOTIDE SEQUENCE [LARGE SCALE GENOMIC DNA]</scope>
    <source>
        <strain evidence="1">BBR_PRJEB10992</strain>
    </source>
</reference>
<dbReference type="Proteomes" id="UP000184550">
    <property type="component" value="Unassembled WGS sequence"/>
</dbReference>
<comment type="caution">
    <text evidence="1">The sequence shown here is derived from an EMBL/GenBank/DDBJ whole genome shotgun (WGS) entry which is preliminary data.</text>
</comment>
<evidence type="ECO:0000313" key="2">
    <source>
        <dbReference type="Proteomes" id="UP000184550"/>
    </source>
</evidence>
<dbReference type="AlphaFoldDB" id="A0A7Z9DYF0"/>
<sequence length="40" mass="4648">MQTRNKKILLCLLLLHYQTFGVKSANYLLQVLAFSHLLKS</sequence>
<accession>A0A7Z9DYF0</accession>
<evidence type="ECO:0000313" key="1">
    <source>
        <dbReference type="EMBL" id="VXD17949.1"/>
    </source>
</evidence>
<keyword evidence="2" id="KW-1185">Reference proteome</keyword>
<organism evidence="1 2">
    <name type="scientific">Planktothrix serta PCC 8927</name>
    <dbReference type="NCBI Taxonomy" id="671068"/>
    <lineage>
        <taxon>Bacteria</taxon>
        <taxon>Bacillati</taxon>
        <taxon>Cyanobacteriota</taxon>
        <taxon>Cyanophyceae</taxon>
        <taxon>Oscillatoriophycideae</taxon>
        <taxon>Oscillatoriales</taxon>
        <taxon>Microcoleaceae</taxon>
        <taxon>Planktothrix</taxon>
    </lineage>
</organism>
<gene>
    <name evidence="1" type="ORF">PL8927_600191</name>
</gene>
<protein>
    <submittedName>
        <fullName evidence="1">Uncharacterized protein</fullName>
    </submittedName>
</protein>
<name>A0A7Z9DYF0_9CYAN</name>
<proteinExistence type="predicted"/>
<dbReference type="EMBL" id="CZCU02000136">
    <property type="protein sequence ID" value="VXD17949.1"/>
    <property type="molecule type" value="Genomic_DNA"/>
</dbReference>